<feature type="compositionally biased region" description="Polar residues" evidence="1">
    <location>
        <begin position="45"/>
        <end position="54"/>
    </location>
</feature>
<feature type="region of interest" description="Disordered" evidence="1">
    <location>
        <begin position="45"/>
        <end position="116"/>
    </location>
</feature>
<name>A0ABQ0MB35_MYCCL</name>
<sequence>MSSTSLPVGVVATEAAVASPSDPAEILLANSAADASRYAIARQTAKSLTGSRTKANAPKGNRAAQSLSTSKILGWRSSATSKSRPIPTATSRLPNPHTSASTSTRTSTAPPHIFSQ</sequence>
<proteinExistence type="predicted"/>
<dbReference type="EMBL" id="DF849957">
    <property type="protein sequence ID" value="GAT60539.1"/>
    <property type="molecule type" value="Genomic_DNA"/>
</dbReference>
<organism evidence="2 3">
    <name type="scientific">Mycena chlorophos</name>
    <name type="common">Agaric fungus</name>
    <name type="synonym">Agaricus chlorophos</name>
    <dbReference type="NCBI Taxonomy" id="658473"/>
    <lineage>
        <taxon>Eukaryota</taxon>
        <taxon>Fungi</taxon>
        <taxon>Dikarya</taxon>
        <taxon>Basidiomycota</taxon>
        <taxon>Agaricomycotina</taxon>
        <taxon>Agaricomycetes</taxon>
        <taxon>Agaricomycetidae</taxon>
        <taxon>Agaricales</taxon>
        <taxon>Marasmiineae</taxon>
        <taxon>Mycenaceae</taxon>
        <taxon>Mycena</taxon>
    </lineage>
</organism>
<accession>A0ABQ0MB35</accession>
<feature type="compositionally biased region" description="Low complexity" evidence="1">
    <location>
        <begin position="98"/>
        <end position="109"/>
    </location>
</feature>
<evidence type="ECO:0000313" key="3">
    <source>
        <dbReference type="Proteomes" id="UP000815677"/>
    </source>
</evidence>
<evidence type="ECO:0000256" key="1">
    <source>
        <dbReference type="SAM" id="MobiDB-lite"/>
    </source>
</evidence>
<gene>
    <name evidence="2" type="ORF">MCHLO_16667</name>
</gene>
<keyword evidence="3" id="KW-1185">Reference proteome</keyword>
<dbReference type="Proteomes" id="UP000815677">
    <property type="component" value="Unassembled WGS sequence"/>
</dbReference>
<reference evidence="2" key="1">
    <citation type="submission" date="2014-09" db="EMBL/GenBank/DDBJ databases">
        <title>Genome sequence of the luminous mushroom Mycena chlorophos for searching fungal bioluminescence genes.</title>
        <authorList>
            <person name="Tanaka Y."/>
            <person name="Kasuga D."/>
            <person name="Oba Y."/>
            <person name="Hase S."/>
            <person name="Sato K."/>
            <person name="Oba Y."/>
            <person name="Sakakibara Y."/>
        </authorList>
    </citation>
    <scope>NUCLEOTIDE SEQUENCE</scope>
</reference>
<feature type="compositionally biased region" description="Polar residues" evidence="1">
    <location>
        <begin position="63"/>
        <end position="97"/>
    </location>
</feature>
<evidence type="ECO:0000313" key="2">
    <source>
        <dbReference type="EMBL" id="GAT60539.1"/>
    </source>
</evidence>
<protein>
    <submittedName>
        <fullName evidence="2">Uncharacterized protein</fullName>
    </submittedName>
</protein>